<reference evidence="1 2" key="1">
    <citation type="journal article" date="2016" name="Genome Biol. Evol.">
        <title>Gene Family Evolution Reflects Adaptation to Soil Environmental Stressors in the Genome of the Collembolan Orchesella cincta.</title>
        <authorList>
            <person name="Faddeeva-Vakhrusheva A."/>
            <person name="Derks M.F."/>
            <person name="Anvar S.Y."/>
            <person name="Agamennone V."/>
            <person name="Suring W."/>
            <person name="Smit S."/>
            <person name="van Straalen N.M."/>
            <person name="Roelofs D."/>
        </authorList>
    </citation>
    <scope>NUCLEOTIDE SEQUENCE [LARGE SCALE GENOMIC DNA]</scope>
    <source>
        <tissue evidence="1">Mixed pool</tissue>
    </source>
</reference>
<proteinExistence type="predicted"/>
<protein>
    <submittedName>
        <fullName evidence="1">Uracil-DNA glycosylase</fullName>
    </submittedName>
</protein>
<accession>A0A1D2M8D7</accession>
<sequence length="133" mass="15735">MSKTLNHIVFIFLGDINRCKDEFIDQNRHLTLSLCHPAKYSYEDNSHLRKDRDWRTMMPFINANFYRYQAGNKLVDWGDVNGLNSERKNVRLNQLRNLFEEAIELGDPTEGSCRRIDDDLIVVLNMKPEEYLP</sequence>
<evidence type="ECO:0000313" key="1">
    <source>
        <dbReference type="EMBL" id="ODM89246.1"/>
    </source>
</evidence>
<dbReference type="Gene3D" id="3.40.470.10">
    <property type="entry name" value="Uracil-DNA glycosylase-like domain"/>
    <property type="match status" value="1"/>
</dbReference>
<comment type="caution">
    <text evidence="1">The sequence shown here is derived from an EMBL/GenBank/DDBJ whole genome shotgun (WGS) entry which is preliminary data.</text>
</comment>
<dbReference type="Proteomes" id="UP000094527">
    <property type="component" value="Unassembled WGS sequence"/>
</dbReference>
<name>A0A1D2M8D7_ORCCI</name>
<dbReference type="AlphaFoldDB" id="A0A1D2M8D7"/>
<organism evidence="1 2">
    <name type="scientific">Orchesella cincta</name>
    <name type="common">Springtail</name>
    <name type="synonym">Podura cincta</name>
    <dbReference type="NCBI Taxonomy" id="48709"/>
    <lineage>
        <taxon>Eukaryota</taxon>
        <taxon>Metazoa</taxon>
        <taxon>Ecdysozoa</taxon>
        <taxon>Arthropoda</taxon>
        <taxon>Hexapoda</taxon>
        <taxon>Collembola</taxon>
        <taxon>Entomobryomorpha</taxon>
        <taxon>Entomobryoidea</taxon>
        <taxon>Orchesellidae</taxon>
        <taxon>Orchesellinae</taxon>
        <taxon>Orchesella</taxon>
    </lineage>
</organism>
<dbReference type="EMBL" id="LJIJ01002777">
    <property type="protein sequence ID" value="ODM89246.1"/>
    <property type="molecule type" value="Genomic_DNA"/>
</dbReference>
<keyword evidence="2" id="KW-1185">Reference proteome</keyword>
<dbReference type="SUPFAM" id="SSF52141">
    <property type="entry name" value="Uracil-DNA glycosylase-like"/>
    <property type="match status" value="1"/>
</dbReference>
<evidence type="ECO:0000313" key="2">
    <source>
        <dbReference type="Proteomes" id="UP000094527"/>
    </source>
</evidence>
<gene>
    <name evidence="1" type="ORF">Ocin01_17437</name>
</gene>
<dbReference type="InterPro" id="IPR036895">
    <property type="entry name" value="Uracil-DNA_glycosylase-like_sf"/>
</dbReference>